<organism evidence="1 2">
    <name type="scientific">Nocardiopsis composta</name>
    <dbReference type="NCBI Taxonomy" id="157465"/>
    <lineage>
        <taxon>Bacteria</taxon>
        <taxon>Bacillati</taxon>
        <taxon>Actinomycetota</taxon>
        <taxon>Actinomycetes</taxon>
        <taxon>Streptosporangiales</taxon>
        <taxon>Nocardiopsidaceae</taxon>
        <taxon>Nocardiopsis</taxon>
    </lineage>
</organism>
<comment type="caution">
    <text evidence="1">The sequence shown here is derived from an EMBL/GenBank/DDBJ whole genome shotgun (WGS) entry which is preliminary data.</text>
</comment>
<dbReference type="Pfam" id="PF10604">
    <property type="entry name" value="Polyketide_cyc2"/>
    <property type="match status" value="1"/>
</dbReference>
<dbReference type="SUPFAM" id="SSF55961">
    <property type="entry name" value="Bet v1-like"/>
    <property type="match status" value="1"/>
</dbReference>
<evidence type="ECO:0000313" key="1">
    <source>
        <dbReference type="EMBL" id="MBB5434356.1"/>
    </source>
</evidence>
<dbReference type="RefSeq" id="WP_184394896.1">
    <property type="nucleotide sequence ID" value="NZ_BAAAJD010000064.1"/>
</dbReference>
<evidence type="ECO:0000313" key="2">
    <source>
        <dbReference type="Proteomes" id="UP000572635"/>
    </source>
</evidence>
<keyword evidence="2" id="KW-1185">Reference proteome</keyword>
<dbReference type="Gene3D" id="3.30.530.20">
    <property type="match status" value="1"/>
</dbReference>
<sequence>MAQLRVARSAVVDAPASLIFDIIASPARHAEFDGSGTVQEAAEGPERLGPDARFGMDMRMGVGYRMGNRVVEFEEGRLIAWRHVGAHRWRWELEPLGDAATRVTETFDYSTVPAPMAFAYQMLGIPSRNARSIEASLLRLKDLAEKEHTDG</sequence>
<accession>A0A7W8QQ20</accession>
<proteinExistence type="predicted"/>
<dbReference type="Proteomes" id="UP000572635">
    <property type="component" value="Unassembled WGS sequence"/>
</dbReference>
<dbReference type="InterPro" id="IPR019587">
    <property type="entry name" value="Polyketide_cyclase/dehydratase"/>
</dbReference>
<name>A0A7W8QQ20_9ACTN</name>
<dbReference type="EMBL" id="JACHDB010000001">
    <property type="protein sequence ID" value="MBB5434356.1"/>
    <property type="molecule type" value="Genomic_DNA"/>
</dbReference>
<dbReference type="AlphaFoldDB" id="A0A7W8QQ20"/>
<protein>
    <submittedName>
        <fullName evidence="1">Uncharacterized protein YndB with AHSA1/START domain</fullName>
    </submittedName>
</protein>
<dbReference type="InterPro" id="IPR023393">
    <property type="entry name" value="START-like_dom_sf"/>
</dbReference>
<reference evidence="1 2" key="1">
    <citation type="submission" date="2020-08" db="EMBL/GenBank/DDBJ databases">
        <title>Sequencing the genomes of 1000 actinobacteria strains.</title>
        <authorList>
            <person name="Klenk H.-P."/>
        </authorList>
    </citation>
    <scope>NUCLEOTIDE SEQUENCE [LARGE SCALE GENOMIC DNA]</scope>
    <source>
        <strain evidence="1 2">DSM 44551</strain>
    </source>
</reference>
<gene>
    <name evidence="1" type="ORF">HDA36_004440</name>
</gene>